<dbReference type="PANTHER" id="PTHR44163">
    <property type="entry name" value="U3 SMALL NUCLEOLAR RNA-ASSOCIATED PROTEIN 4 HOMOLOG"/>
    <property type="match status" value="1"/>
</dbReference>
<dbReference type="EMBL" id="BTSX01000005">
    <property type="protein sequence ID" value="GMT00626.1"/>
    <property type="molecule type" value="Genomic_DNA"/>
</dbReference>
<dbReference type="InterPro" id="IPR036322">
    <property type="entry name" value="WD40_repeat_dom_sf"/>
</dbReference>
<keyword evidence="2" id="KW-1185">Reference proteome</keyword>
<evidence type="ECO:0008006" key="3">
    <source>
        <dbReference type="Google" id="ProtNLM"/>
    </source>
</evidence>
<dbReference type="GO" id="GO:0034455">
    <property type="term" value="C:t-UTP complex"/>
    <property type="evidence" value="ECO:0007669"/>
    <property type="project" value="TreeGrafter"/>
</dbReference>
<feature type="non-terminal residue" evidence="1">
    <location>
        <position position="1"/>
    </location>
</feature>
<dbReference type="SUPFAM" id="SSF50978">
    <property type="entry name" value="WD40 repeat-like"/>
    <property type="match status" value="2"/>
</dbReference>
<proteinExistence type="predicted"/>
<organism evidence="1 2">
    <name type="scientific">Pristionchus entomophagus</name>
    <dbReference type="NCBI Taxonomy" id="358040"/>
    <lineage>
        <taxon>Eukaryota</taxon>
        <taxon>Metazoa</taxon>
        <taxon>Ecdysozoa</taxon>
        <taxon>Nematoda</taxon>
        <taxon>Chromadorea</taxon>
        <taxon>Rhabditida</taxon>
        <taxon>Rhabditina</taxon>
        <taxon>Diplogasteromorpha</taxon>
        <taxon>Diplogasteroidea</taxon>
        <taxon>Neodiplogasteridae</taxon>
        <taxon>Pristionchus</taxon>
    </lineage>
</organism>
<dbReference type="AlphaFoldDB" id="A0AAV5U194"/>
<comment type="caution">
    <text evidence="1">The sequence shown here is derived from an EMBL/GenBank/DDBJ whole genome shotgun (WGS) entry which is preliminary data.</text>
</comment>
<reference evidence="1" key="1">
    <citation type="submission" date="2023-10" db="EMBL/GenBank/DDBJ databases">
        <title>Genome assembly of Pristionchus species.</title>
        <authorList>
            <person name="Yoshida K."/>
            <person name="Sommer R.J."/>
        </authorList>
    </citation>
    <scope>NUCLEOTIDE SEQUENCE</scope>
    <source>
        <strain evidence="1">RS0144</strain>
    </source>
</reference>
<name>A0AAV5U194_9BILA</name>
<evidence type="ECO:0000313" key="1">
    <source>
        <dbReference type="EMBL" id="GMT00626.1"/>
    </source>
</evidence>
<dbReference type="GO" id="GO:0003723">
    <property type="term" value="F:RNA binding"/>
    <property type="evidence" value="ECO:0007669"/>
    <property type="project" value="TreeGrafter"/>
</dbReference>
<dbReference type="Proteomes" id="UP001432027">
    <property type="component" value="Unassembled WGS sequence"/>
</dbReference>
<gene>
    <name evidence="1" type="ORF">PENTCL1PPCAC_22800</name>
</gene>
<dbReference type="InterPro" id="IPR046351">
    <property type="entry name" value="UTP4"/>
</dbReference>
<sequence length="603" mass="65345">SDMDVKVEEWRGSRVESLPITTIAIHPTLGIALIARKNEGEKEDVIDLVNMRPEWMGVMNRRLSLGVKVEGVAWIGDKAVLACLDGTVQMISPHSNIIESTQVSPSPLFGVSSLGEGKAALISHSSLLYYFNVDEKIILKSISLGIESRLFSLATFGEDVAIGGLDSLWILNGGNEKKEMRLGRDALRMGTIVWSVSFVREGLLASGDSTGTVSLWNTKNATLITSILRHEADVLSLCVLNGKIYAAGVDPTIVVIEETSARVWKDTLTKRIVTRDVRSLCSWGNGVYGGGSDERVFTIRTKPQSLYFLPIHSNAVQCDGKYSLLTNTDHVLICNTKESPSVIAKIFSFHHLPITASCISLDGSIIGMATRESTSLYSFDGNSVIKVRGDLPPSSILICHPSSHLFIVCHNIIYRLETMEGELEEVFRLDCESLITNLSIDISSSSMCLITSRSTAYRITLTSPPSSSSLRVTLPIVSSFSSSSLFILSSYISSPSSPSLFSIHSSSSSSTSSFSSRSLFQSGFISSIASSSLGLLVSSDDSSWSIISPSSQVLSLSSSSKSTNSMERDILSLGFHNDSLRILSTQSLSPSLLPFKSKRFGMQ</sequence>
<protein>
    <recommendedName>
        <fullName evidence="3">WD40 domain-containing protein</fullName>
    </recommendedName>
</protein>
<dbReference type="GO" id="GO:0032040">
    <property type="term" value="C:small-subunit processome"/>
    <property type="evidence" value="ECO:0007669"/>
    <property type="project" value="TreeGrafter"/>
</dbReference>
<evidence type="ECO:0000313" key="2">
    <source>
        <dbReference type="Proteomes" id="UP001432027"/>
    </source>
</evidence>
<dbReference type="InterPro" id="IPR015943">
    <property type="entry name" value="WD40/YVTN_repeat-like_dom_sf"/>
</dbReference>
<dbReference type="GO" id="GO:0000462">
    <property type="term" value="P:maturation of SSU-rRNA from tricistronic rRNA transcript (SSU-rRNA, 5.8S rRNA, LSU-rRNA)"/>
    <property type="evidence" value="ECO:0007669"/>
    <property type="project" value="InterPro"/>
</dbReference>
<accession>A0AAV5U194</accession>
<dbReference type="GO" id="GO:0030686">
    <property type="term" value="C:90S preribosome"/>
    <property type="evidence" value="ECO:0007669"/>
    <property type="project" value="InterPro"/>
</dbReference>
<dbReference type="PANTHER" id="PTHR44163:SF1">
    <property type="entry name" value="U3 SMALL NUCLEOLAR RNA-ASSOCIATED PROTEIN 4 HOMOLOG"/>
    <property type="match status" value="1"/>
</dbReference>
<dbReference type="Gene3D" id="2.130.10.10">
    <property type="entry name" value="YVTN repeat-like/Quinoprotein amine dehydrogenase"/>
    <property type="match status" value="1"/>
</dbReference>